<evidence type="ECO:0000256" key="6">
    <source>
        <dbReference type="ARBA" id="ARBA00023295"/>
    </source>
</evidence>
<dbReference type="GO" id="GO:0008843">
    <property type="term" value="F:endochitinase activity"/>
    <property type="evidence" value="ECO:0007669"/>
    <property type="project" value="UniProtKB-EC"/>
</dbReference>
<dbReference type="PROSITE" id="PS51782">
    <property type="entry name" value="LYSM"/>
    <property type="match status" value="1"/>
</dbReference>
<sequence length="510" mass="54647">MARFGLLASLLSALFTVLVVEAAPFNTTLDSDANGLSHLGRDIQSRAVIPTGSVWVAYFDRFISSTSLPAVSDISGFNVFALSFIYSASLQDNAANWAGMDATARANTKAAYAAAGISLIVSAYGSGPNPTSAGDDPTAAANFISNYVKTYGLDGVDVDYEDFGAIETAGTAVAWLSTFTLALRAQLPQGQYILTHAPVAPWFSPGLWPGNGYLGLHAAVGGLIDWYNIQFYNQGATEYTSCSGLLSASSSQWPQSSVFQIAASGVPLNKLVIGKPATAADGTNGWIDPGTLAGCLAQAKSSGWSAGAMTWQYPNGNSAWITQVRSQSFPVGTTGSGGPGSTSGGGTTGSGGSGTGTGTGTGSGGSTGSCATTYTVVSGDTCNVLESRFGISDATMHSLNPSINSGCTSTPPDRSSTLPRRRLWRQHRQRWKFWFLQLLVHCRQWRYLLSARIALRDLGRYNALAQPLDQQWMHKPSDRSSTLPRRRLWWQYRQRWKLWFLQLLVHRRQW</sequence>
<dbReference type="EMBL" id="JARKIF010000006">
    <property type="protein sequence ID" value="KAJ7636532.1"/>
    <property type="molecule type" value="Genomic_DNA"/>
</dbReference>
<dbReference type="GO" id="GO:0000272">
    <property type="term" value="P:polysaccharide catabolic process"/>
    <property type="evidence" value="ECO:0007669"/>
    <property type="project" value="UniProtKB-KW"/>
</dbReference>
<keyword evidence="13" id="KW-1185">Reference proteome</keyword>
<keyword evidence="5" id="KW-0119">Carbohydrate metabolism</keyword>
<dbReference type="AlphaFoldDB" id="A0AAD7C1B3"/>
<feature type="signal peptide" evidence="9">
    <location>
        <begin position="1"/>
        <end position="22"/>
    </location>
</feature>
<evidence type="ECO:0000256" key="9">
    <source>
        <dbReference type="SAM" id="SignalP"/>
    </source>
</evidence>
<dbReference type="PANTHER" id="PTHR45708">
    <property type="entry name" value="ENDOCHITINASE"/>
    <property type="match status" value="1"/>
</dbReference>
<dbReference type="InterPro" id="IPR017853">
    <property type="entry name" value="GH"/>
</dbReference>
<evidence type="ECO:0000256" key="3">
    <source>
        <dbReference type="ARBA" id="ARBA00022801"/>
    </source>
</evidence>
<dbReference type="Gene3D" id="3.20.20.80">
    <property type="entry name" value="Glycosidases"/>
    <property type="match status" value="1"/>
</dbReference>
<feature type="domain" description="GH18" evidence="11">
    <location>
        <begin position="53"/>
        <end position="342"/>
    </location>
</feature>
<proteinExistence type="predicted"/>
<dbReference type="CDD" id="cd00598">
    <property type="entry name" value="GH18_chitinase-like"/>
    <property type="match status" value="1"/>
</dbReference>
<dbReference type="PROSITE" id="PS01095">
    <property type="entry name" value="GH18_1"/>
    <property type="match status" value="1"/>
</dbReference>
<reference evidence="12" key="1">
    <citation type="submission" date="2023-03" db="EMBL/GenBank/DDBJ databases">
        <title>Massive genome expansion in bonnet fungi (Mycena s.s.) driven by repeated elements and novel gene families across ecological guilds.</title>
        <authorList>
            <consortium name="Lawrence Berkeley National Laboratory"/>
            <person name="Harder C.B."/>
            <person name="Miyauchi S."/>
            <person name="Viragh M."/>
            <person name="Kuo A."/>
            <person name="Thoen E."/>
            <person name="Andreopoulos B."/>
            <person name="Lu D."/>
            <person name="Skrede I."/>
            <person name="Drula E."/>
            <person name="Henrissat B."/>
            <person name="Morin E."/>
            <person name="Kohler A."/>
            <person name="Barry K."/>
            <person name="LaButti K."/>
            <person name="Morin E."/>
            <person name="Salamov A."/>
            <person name="Lipzen A."/>
            <person name="Mereny Z."/>
            <person name="Hegedus B."/>
            <person name="Baldrian P."/>
            <person name="Stursova M."/>
            <person name="Weitz H."/>
            <person name="Taylor A."/>
            <person name="Grigoriev I.V."/>
            <person name="Nagy L.G."/>
            <person name="Martin F."/>
            <person name="Kauserud H."/>
        </authorList>
    </citation>
    <scope>NUCLEOTIDE SEQUENCE</scope>
    <source>
        <strain evidence="12">9284</strain>
    </source>
</reference>
<dbReference type="CDD" id="cd00118">
    <property type="entry name" value="LysM"/>
    <property type="match status" value="1"/>
</dbReference>
<dbReference type="Gene3D" id="3.10.350.10">
    <property type="entry name" value="LysM domain"/>
    <property type="match status" value="1"/>
</dbReference>
<feature type="region of interest" description="Disordered" evidence="8">
    <location>
        <begin position="328"/>
        <end position="367"/>
    </location>
</feature>
<organism evidence="12 13">
    <name type="scientific">Roridomyces roridus</name>
    <dbReference type="NCBI Taxonomy" id="1738132"/>
    <lineage>
        <taxon>Eukaryota</taxon>
        <taxon>Fungi</taxon>
        <taxon>Dikarya</taxon>
        <taxon>Basidiomycota</taxon>
        <taxon>Agaricomycotina</taxon>
        <taxon>Agaricomycetes</taxon>
        <taxon>Agaricomycetidae</taxon>
        <taxon>Agaricales</taxon>
        <taxon>Marasmiineae</taxon>
        <taxon>Mycenaceae</taxon>
        <taxon>Roridomyces</taxon>
    </lineage>
</organism>
<keyword evidence="6" id="KW-0326">Glycosidase</keyword>
<feature type="domain" description="LysM" evidence="10">
    <location>
        <begin position="372"/>
        <end position="418"/>
    </location>
</feature>
<comment type="catalytic activity">
    <reaction evidence="1">
        <text>Random endo-hydrolysis of N-acetyl-beta-D-glucosaminide (1-&gt;4)-beta-linkages in chitin and chitodextrins.</text>
        <dbReference type="EC" id="3.2.1.14"/>
    </reaction>
</comment>
<evidence type="ECO:0000256" key="7">
    <source>
        <dbReference type="ARBA" id="ARBA00023326"/>
    </source>
</evidence>
<evidence type="ECO:0000256" key="2">
    <source>
        <dbReference type="ARBA" id="ARBA00012729"/>
    </source>
</evidence>
<evidence type="ECO:0000313" key="13">
    <source>
        <dbReference type="Proteomes" id="UP001221142"/>
    </source>
</evidence>
<dbReference type="InterPro" id="IPR036779">
    <property type="entry name" value="LysM_dom_sf"/>
</dbReference>
<keyword evidence="7" id="KW-0624">Polysaccharide degradation</keyword>
<accession>A0AAD7C1B3</accession>
<name>A0AAD7C1B3_9AGAR</name>
<dbReference type="InterPro" id="IPR001223">
    <property type="entry name" value="Glyco_hydro18_cat"/>
</dbReference>
<dbReference type="Proteomes" id="UP001221142">
    <property type="component" value="Unassembled WGS sequence"/>
</dbReference>
<evidence type="ECO:0000256" key="5">
    <source>
        <dbReference type="ARBA" id="ARBA00023277"/>
    </source>
</evidence>
<comment type="caution">
    <text evidence="12">The sequence shown here is derived from an EMBL/GenBank/DDBJ whole genome shotgun (WGS) entry which is preliminary data.</text>
</comment>
<dbReference type="EC" id="3.2.1.14" evidence="2"/>
<dbReference type="SUPFAM" id="SSF51445">
    <property type="entry name" value="(Trans)glycosidases"/>
    <property type="match status" value="1"/>
</dbReference>
<keyword evidence="3 12" id="KW-0378">Hydrolase</keyword>
<gene>
    <name evidence="12" type="ORF">FB45DRAFT_989142</name>
</gene>
<keyword evidence="9" id="KW-0732">Signal</keyword>
<feature type="chain" id="PRO_5042048006" description="chitinase" evidence="9">
    <location>
        <begin position="23"/>
        <end position="510"/>
    </location>
</feature>
<dbReference type="PROSITE" id="PS51910">
    <property type="entry name" value="GH18_2"/>
    <property type="match status" value="1"/>
</dbReference>
<dbReference type="PANTHER" id="PTHR45708:SF49">
    <property type="entry name" value="ENDOCHITINASE"/>
    <property type="match status" value="1"/>
</dbReference>
<keyword evidence="4" id="KW-0146">Chitin degradation</keyword>
<dbReference type="InterPro" id="IPR001579">
    <property type="entry name" value="Glyco_hydro_18_chit_AS"/>
</dbReference>
<evidence type="ECO:0000256" key="4">
    <source>
        <dbReference type="ARBA" id="ARBA00023024"/>
    </source>
</evidence>
<protein>
    <recommendedName>
        <fullName evidence="2">chitinase</fullName>
        <ecNumber evidence="2">3.2.1.14</ecNumber>
    </recommendedName>
</protein>
<evidence type="ECO:0000256" key="8">
    <source>
        <dbReference type="SAM" id="MobiDB-lite"/>
    </source>
</evidence>
<evidence type="ECO:0000256" key="1">
    <source>
        <dbReference type="ARBA" id="ARBA00000822"/>
    </source>
</evidence>
<dbReference type="GO" id="GO:0006032">
    <property type="term" value="P:chitin catabolic process"/>
    <property type="evidence" value="ECO:0007669"/>
    <property type="project" value="UniProtKB-KW"/>
</dbReference>
<evidence type="ECO:0000259" key="10">
    <source>
        <dbReference type="PROSITE" id="PS51782"/>
    </source>
</evidence>
<dbReference type="InterPro" id="IPR050542">
    <property type="entry name" value="Glycosyl_Hydrlase18_Chitinase"/>
</dbReference>
<feature type="compositionally biased region" description="Gly residues" evidence="8">
    <location>
        <begin position="334"/>
        <end position="367"/>
    </location>
</feature>
<evidence type="ECO:0000259" key="11">
    <source>
        <dbReference type="PROSITE" id="PS51910"/>
    </source>
</evidence>
<evidence type="ECO:0000313" key="12">
    <source>
        <dbReference type="EMBL" id="KAJ7636532.1"/>
    </source>
</evidence>
<dbReference type="InterPro" id="IPR018392">
    <property type="entry name" value="LysM"/>
</dbReference>